<feature type="domain" description="Secretion system C-terminal sorting" evidence="1">
    <location>
        <begin position="954"/>
        <end position="1022"/>
    </location>
</feature>
<organism evidence="3 4">
    <name type="scientific">Mucilaginibacter phyllosphaerae</name>
    <dbReference type="NCBI Taxonomy" id="1812349"/>
    <lineage>
        <taxon>Bacteria</taxon>
        <taxon>Pseudomonadati</taxon>
        <taxon>Bacteroidota</taxon>
        <taxon>Sphingobacteriia</taxon>
        <taxon>Sphingobacteriales</taxon>
        <taxon>Sphingobacteriaceae</taxon>
        <taxon>Mucilaginibacter</taxon>
    </lineage>
</organism>
<sequence length="1030" mass="109611">MKWILFSWIIILFTLLSFKTYSQSNYNWQGGTSADWSNAANWRIGSSVTAPPTPPGTLDNVFIGVNGVAFTNQPQINAGYEPTVAAVTLGAIKTVALTVNGKLTVTGNFIQRHNNSGGSIAPALSGSGTINCNNLSVGDGTTLAAPFLGLSSQTFSTVLTSTVANLNITNNLTLNTNSSSALLVIIIPIVSYNVANPYFYLNGGTLTVGNAIATANNNYVNSGSTTNLAAFGITANTAASTLYLNGATPLALDAIGAGSADFYTPGTFPSTVIYNYTGVGIQTVYTSGQARFSATPASYQNIQFAGSGAKNIQSATLSVAGNWSSAGGKVDAVTNNPTVSFQGTTQTLTDAGSDGGNGVTFKNVTFTGGGTKTMSSGKFNIATTGILTMASSSVLDANGKLTLFSDLSSSAAVAVIPTGSSIINDVAVQRYLIGGAAQVLGVYTARGYRMLSSPVNYNGTAYLPLNYIGNSALTGGPGSGFTVTNNNPTIYLYREDVPPSNAGFNAGRHKGLLSINSGNIVNVSGAGNLQVPVGNGFIFYFVGNTANPTTKTIAPYAAPENTTITAVGRLNQGDVPVNLWYNPGGATAPTTNKLSYTASLGTLAGYNMVGNPYASTLDLDAVIADNTAGISNTVYELYNVNPGQKYVAYNKGGSSDPKASRYAVSGQGFIVRAKATNGSLTFRESEKVPAQQVIIPTLLMGIPVMQAQAITGFYIKMERDSLIDDYCGIYFNTGASANYDEEDAQDLDGASSQVYMSSYSADGVRTAINHMPDYRKGPGIKLYVNAAKDGLYKLKIEDIRNIDPLYDIWLKDNYKKDSLNLRLYNTYGFNVIKSDTSSFGANRFKLVIRRQPLPPYQLINFTAQKVNEGIKISWKTYNEGNFTGFELQKTQPQYTTIYSVQSNGSNTYSYIDRNPSAGSNTYRLKQNDIDNHSTLSNPISVQLQDPAFGRLLSIYPNPAAESIQVYLNTADTQTSYKAKIYDYSGIMVMQKTMQSGDWSQYVGKLRPGTYIFELSKTSGEYVGRAKFIKK</sequence>
<dbReference type="Proteomes" id="UP000297248">
    <property type="component" value="Unassembled WGS sequence"/>
</dbReference>
<dbReference type="Pfam" id="PF18962">
    <property type="entry name" value="Por_Secre_tail"/>
    <property type="match status" value="1"/>
</dbReference>
<proteinExistence type="predicted"/>
<name>A0A4Y8A855_9SPHI</name>
<reference evidence="3 4" key="1">
    <citation type="journal article" date="2016" name="Int. J. Syst. Evol. Microbiol.">
        <title>Proposal of Mucilaginibacter phyllosphaerae sp. nov. isolated from the phyllosphere of Galium album.</title>
        <authorList>
            <person name="Aydogan E.L."/>
            <person name="Busse H.J."/>
            <person name="Moser G."/>
            <person name="Muller C."/>
            <person name="Kampfer P."/>
            <person name="Glaeser S.P."/>
        </authorList>
    </citation>
    <scope>NUCLEOTIDE SEQUENCE [LARGE SCALE GENOMIC DNA]</scope>
    <source>
        <strain evidence="3 4">PP-F2FG21</strain>
    </source>
</reference>
<reference evidence="2 5" key="3">
    <citation type="submission" date="2020-08" db="EMBL/GenBank/DDBJ databases">
        <title>Genomic Encyclopedia of Type Strains, Phase IV (KMG-IV): sequencing the most valuable type-strain genomes for metagenomic binning, comparative biology and taxonomic classification.</title>
        <authorList>
            <person name="Goeker M."/>
        </authorList>
    </citation>
    <scope>NUCLEOTIDE SEQUENCE [LARGE SCALE GENOMIC DNA]</scope>
    <source>
        <strain evidence="2 5">DSM 100995</strain>
    </source>
</reference>
<evidence type="ECO:0000259" key="1">
    <source>
        <dbReference type="Pfam" id="PF18962"/>
    </source>
</evidence>
<dbReference type="AlphaFoldDB" id="A0A4Y8A855"/>
<dbReference type="OrthoDB" id="101122at2"/>
<evidence type="ECO:0000313" key="4">
    <source>
        <dbReference type="Proteomes" id="UP000297248"/>
    </source>
</evidence>
<dbReference type="EMBL" id="JACIEG010000006">
    <property type="protein sequence ID" value="MBB3970557.1"/>
    <property type="molecule type" value="Genomic_DNA"/>
</dbReference>
<gene>
    <name evidence="3" type="ORF">E2R65_16240</name>
    <name evidence="2" type="ORF">GGR35_003180</name>
</gene>
<evidence type="ECO:0000313" key="3">
    <source>
        <dbReference type="EMBL" id="TEW64566.1"/>
    </source>
</evidence>
<protein>
    <submittedName>
        <fullName evidence="3">T9SS type A sorting domain-containing protein</fullName>
    </submittedName>
</protein>
<dbReference type="NCBIfam" id="TIGR04183">
    <property type="entry name" value="Por_Secre_tail"/>
    <property type="match status" value="1"/>
</dbReference>
<comment type="caution">
    <text evidence="3">The sequence shown here is derived from an EMBL/GenBank/DDBJ whole genome shotgun (WGS) entry which is preliminary data.</text>
</comment>
<dbReference type="RefSeq" id="WP_134337540.1">
    <property type="nucleotide sequence ID" value="NZ_BMCZ01000006.1"/>
</dbReference>
<dbReference type="EMBL" id="SNQG01000006">
    <property type="protein sequence ID" value="TEW64566.1"/>
    <property type="molecule type" value="Genomic_DNA"/>
</dbReference>
<accession>A0A4Y8A855</accession>
<dbReference type="Proteomes" id="UP000583101">
    <property type="component" value="Unassembled WGS sequence"/>
</dbReference>
<evidence type="ECO:0000313" key="5">
    <source>
        <dbReference type="Proteomes" id="UP000583101"/>
    </source>
</evidence>
<evidence type="ECO:0000313" key="2">
    <source>
        <dbReference type="EMBL" id="MBB3970557.1"/>
    </source>
</evidence>
<dbReference type="InterPro" id="IPR026444">
    <property type="entry name" value="Secre_tail"/>
</dbReference>
<reference evidence="3" key="2">
    <citation type="submission" date="2019-03" db="EMBL/GenBank/DDBJ databases">
        <authorList>
            <person name="Yan Y.-Q."/>
            <person name="Du Z.-J."/>
        </authorList>
    </citation>
    <scope>NUCLEOTIDE SEQUENCE</scope>
    <source>
        <strain evidence="3">PP-F2FG21</strain>
    </source>
</reference>
<keyword evidence="5" id="KW-1185">Reference proteome</keyword>